<sequence length="347" mass="37056">MTEPATSPATTSIGVEARLDGAVGRILLDRPRSLNALTLAMVERLEEVLTAWADEPLRAIVIESSSDRAFCAGGDIRQVRENTLAGDLEASRRFFATEYRVNHLLGTSRAPVVALVDGACMGGGMGLSVHGDLCVVGDRLAMAMPETQIGFFPDVGATHALPRLAGEIGTYLGLTGARLDAADAVAVGLATHHVPSTQLAALADRIVTDPRPVAEVVAEAAVDPGPSSLLEHRADIDRIFASPSVDVVLAALWSDGSGWARETWDVLDGVSRQSLEITFDVLRRGAGLSLRECLDLELRATDLVVRSDDFIEGVRAVLVDKDRTPTWGRSQYRGLTAVGEIRWADEV</sequence>
<dbReference type="CDD" id="cd06558">
    <property type="entry name" value="crotonase-like"/>
    <property type="match status" value="1"/>
</dbReference>
<comment type="caution">
    <text evidence="5">The sequence shown here is derived from an EMBL/GenBank/DDBJ whole genome shotgun (WGS) entry which is preliminary data.</text>
</comment>
<dbReference type="NCBIfam" id="NF004127">
    <property type="entry name" value="PRK05617.1"/>
    <property type="match status" value="1"/>
</dbReference>
<reference evidence="6" key="1">
    <citation type="journal article" date="2019" name="Int. J. Syst. Evol. Microbiol.">
        <title>The Global Catalogue of Microorganisms (GCM) 10K type strain sequencing project: providing services to taxonomists for standard genome sequencing and annotation.</title>
        <authorList>
            <consortium name="The Broad Institute Genomics Platform"/>
            <consortium name="The Broad Institute Genome Sequencing Center for Infectious Disease"/>
            <person name="Wu L."/>
            <person name="Ma J."/>
        </authorList>
    </citation>
    <scope>NUCLEOTIDE SEQUENCE [LARGE SCALE GENOMIC DNA]</scope>
    <source>
        <strain evidence="6">JCM 13518</strain>
    </source>
</reference>
<dbReference type="SUPFAM" id="SSF52096">
    <property type="entry name" value="ClpP/crotonase"/>
    <property type="match status" value="1"/>
</dbReference>
<evidence type="ECO:0000313" key="6">
    <source>
        <dbReference type="Proteomes" id="UP001501057"/>
    </source>
</evidence>
<dbReference type="EMBL" id="BAAAME010000005">
    <property type="protein sequence ID" value="GAA1748963.1"/>
    <property type="molecule type" value="Genomic_DNA"/>
</dbReference>
<evidence type="ECO:0000259" key="4">
    <source>
        <dbReference type="Pfam" id="PF16113"/>
    </source>
</evidence>
<comment type="catalytic activity">
    <reaction evidence="1">
        <text>3-hydroxy-2-methylpropanoyl-CoA + H2O = 3-hydroxy-2-methylpropanoate + CoA + H(+)</text>
        <dbReference type="Rhea" id="RHEA:20888"/>
        <dbReference type="ChEBI" id="CHEBI:11805"/>
        <dbReference type="ChEBI" id="CHEBI:15377"/>
        <dbReference type="ChEBI" id="CHEBI:15378"/>
        <dbReference type="ChEBI" id="CHEBI:57287"/>
        <dbReference type="ChEBI" id="CHEBI:57340"/>
        <dbReference type="EC" id="3.1.2.4"/>
    </reaction>
</comment>
<dbReference type="InterPro" id="IPR032259">
    <property type="entry name" value="HIBYL-CoA-H"/>
</dbReference>
<accession>A0ABP4WAU5</accession>
<gene>
    <name evidence="5" type="ORF">GCM10009710_31270</name>
</gene>
<dbReference type="Pfam" id="PF16113">
    <property type="entry name" value="ECH_2"/>
    <property type="match status" value="1"/>
</dbReference>
<dbReference type="RefSeq" id="WP_344203261.1">
    <property type="nucleotide sequence ID" value="NZ_BAAAME010000005.1"/>
</dbReference>
<dbReference type="EC" id="3.1.2.4" evidence="2"/>
<dbReference type="PANTHER" id="PTHR43176:SF3">
    <property type="entry name" value="3-HYDROXYISOBUTYRYL-COA HYDROLASE, MITOCHONDRIAL"/>
    <property type="match status" value="1"/>
</dbReference>
<evidence type="ECO:0000256" key="3">
    <source>
        <dbReference type="ARBA" id="ARBA00022801"/>
    </source>
</evidence>
<dbReference type="InterPro" id="IPR029045">
    <property type="entry name" value="ClpP/crotonase-like_dom_sf"/>
</dbReference>
<keyword evidence="3" id="KW-0378">Hydrolase</keyword>
<dbReference type="Proteomes" id="UP001501057">
    <property type="component" value="Unassembled WGS sequence"/>
</dbReference>
<dbReference type="PANTHER" id="PTHR43176">
    <property type="entry name" value="3-HYDROXYISOBUTYRYL-COA HYDROLASE-RELATED"/>
    <property type="match status" value="1"/>
</dbReference>
<feature type="domain" description="Enoyl-CoA hydratase/isomerase" evidence="4">
    <location>
        <begin position="23"/>
        <end position="333"/>
    </location>
</feature>
<evidence type="ECO:0000256" key="1">
    <source>
        <dbReference type="ARBA" id="ARBA00001709"/>
    </source>
</evidence>
<dbReference type="InterPro" id="IPR045004">
    <property type="entry name" value="ECH_dom"/>
</dbReference>
<keyword evidence="6" id="KW-1185">Reference proteome</keyword>
<organism evidence="5 6">
    <name type="scientific">Aeromicrobium alkaliterrae</name>
    <dbReference type="NCBI Taxonomy" id="302168"/>
    <lineage>
        <taxon>Bacteria</taxon>
        <taxon>Bacillati</taxon>
        <taxon>Actinomycetota</taxon>
        <taxon>Actinomycetes</taxon>
        <taxon>Propionibacteriales</taxon>
        <taxon>Nocardioidaceae</taxon>
        <taxon>Aeromicrobium</taxon>
    </lineage>
</organism>
<dbReference type="Gene3D" id="3.90.226.10">
    <property type="entry name" value="2-enoyl-CoA Hydratase, Chain A, domain 1"/>
    <property type="match status" value="1"/>
</dbReference>
<evidence type="ECO:0000256" key="2">
    <source>
        <dbReference type="ARBA" id="ARBA00011915"/>
    </source>
</evidence>
<proteinExistence type="predicted"/>
<protein>
    <recommendedName>
        <fullName evidence="2">3-hydroxyisobutyryl-CoA hydrolase</fullName>
        <ecNumber evidence="2">3.1.2.4</ecNumber>
    </recommendedName>
</protein>
<name>A0ABP4WAU5_9ACTN</name>
<evidence type="ECO:0000313" key="5">
    <source>
        <dbReference type="EMBL" id="GAA1748963.1"/>
    </source>
</evidence>